<sequence>MEKVHSLLVLSLSISLFSAVNWANPNDFATLQANGNIVSWSIASDVHYQSIQVKLASGEKIISVTSEGEPITPPLEDGGYQYELTVTPLLSKAAKAELKAIRAEANGQEARNNVSELTRQGILPEAKIQSGYFTIDNGQLVMPQTE</sequence>
<gene>
    <name evidence="3" type="ORF">VZ94_18865</name>
</gene>
<organism evidence="3 4">
    <name type="scientific">Methylocucumis oryzae</name>
    <dbReference type="NCBI Taxonomy" id="1632867"/>
    <lineage>
        <taxon>Bacteria</taxon>
        <taxon>Pseudomonadati</taxon>
        <taxon>Pseudomonadota</taxon>
        <taxon>Gammaproteobacteria</taxon>
        <taxon>Methylococcales</taxon>
        <taxon>Methylococcaceae</taxon>
        <taxon>Methylocucumis</taxon>
    </lineage>
</organism>
<proteinExistence type="predicted"/>
<dbReference type="Proteomes" id="UP000033684">
    <property type="component" value="Unassembled WGS sequence"/>
</dbReference>
<reference evidence="3 4" key="2">
    <citation type="journal article" date="2016" name="Microb. Ecol.">
        <title>Genome Characteristics of a Novel Type I Methanotroph (Sn10-6) Isolated from a Flooded Indian Rice Field.</title>
        <authorList>
            <person name="Rahalkar M.C."/>
            <person name="Pandit P.S."/>
            <person name="Dhakephalkar P.K."/>
            <person name="Pore S."/>
            <person name="Arora P."/>
            <person name="Kapse N."/>
        </authorList>
    </citation>
    <scope>NUCLEOTIDE SEQUENCE [LARGE SCALE GENOMIC DNA]</scope>
    <source>
        <strain evidence="3 4">Sn10-6</strain>
    </source>
</reference>
<evidence type="ECO:0000256" key="2">
    <source>
        <dbReference type="SAM" id="SignalP"/>
    </source>
</evidence>
<accession>A0A0F3IF86</accession>
<keyword evidence="4" id="KW-1185">Reference proteome</keyword>
<name>A0A0F3IF86_9GAMM</name>
<feature type="chain" id="PRO_5002462487" evidence="2">
    <location>
        <begin position="24"/>
        <end position="146"/>
    </location>
</feature>
<comment type="caution">
    <text evidence="3">The sequence shown here is derived from an EMBL/GenBank/DDBJ whole genome shotgun (WGS) entry which is preliminary data.</text>
</comment>
<keyword evidence="2" id="KW-0732">Signal</keyword>
<evidence type="ECO:0000256" key="1">
    <source>
        <dbReference type="SAM" id="Coils"/>
    </source>
</evidence>
<evidence type="ECO:0000313" key="4">
    <source>
        <dbReference type="Proteomes" id="UP000033684"/>
    </source>
</evidence>
<feature type="coiled-coil region" evidence="1">
    <location>
        <begin position="91"/>
        <end position="120"/>
    </location>
</feature>
<protein>
    <submittedName>
        <fullName evidence="3">Uncharacterized protein</fullName>
    </submittedName>
</protein>
<dbReference type="RefSeq" id="WP_045780415.1">
    <property type="nucleotide sequence ID" value="NZ_LAJX01000244.1"/>
</dbReference>
<keyword evidence="1" id="KW-0175">Coiled coil</keyword>
<reference evidence="4" key="1">
    <citation type="submission" date="2015-03" db="EMBL/GenBank/DDBJ databases">
        <title>Draft genome sequence of a novel methanotroph (Sn10-6) isolated from flooded ricefield rhizosphere in India.</title>
        <authorList>
            <person name="Pandit P.S."/>
            <person name="Pore S.D."/>
            <person name="Arora P."/>
            <person name="Kapse N.G."/>
            <person name="Dhakephalkar P.K."/>
            <person name="Rahalkar M.C."/>
        </authorList>
    </citation>
    <scope>NUCLEOTIDE SEQUENCE [LARGE SCALE GENOMIC DNA]</scope>
    <source>
        <strain evidence="4">Sn10-6</strain>
    </source>
</reference>
<dbReference type="EMBL" id="LAJX01000244">
    <property type="protein sequence ID" value="KJV05347.1"/>
    <property type="molecule type" value="Genomic_DNA"/>
</dbReference>
<feature type="signal peptide" evidence="2">
    <location>
        <begin position="1"/>
        <end position="23"/>
    </location>
</feature>
<evidence type="ECO:0000313" key="3">
    <source>
        <dbReference type="EMBL" id="KJV05347.1"/>
    </source>
</evidence>
<dbReference type="AlphaFoldDB" id="A0A0F3IF86"/>